<name>A0AAV4CEI6_9GAST</name>
<organism evidence="1 2">
    <name type="scientific">Plakobranchus ocellatus</name>
    <dbReference type="NCBI Taxonomy" id="259542"/>
    <lineage>
        <taxon>Eukaryota</taxon>
        <taxon>Metazoa</taxon>
        <taxon>Spiralia</taxon>
        <taxon>Lophotrochozoa</taxon>
        <taxon>Mollusca</taxon>
        <taxon>Gastropoda</taxon>
        <taxon>Heterobranchia</taxon>
        <taxon>Euthyneura</taxon>
        <taxon>Panpulmonata</taxon>
        <taxon>Sacoglossa</taxon>
        <taxon>Placobranchoidea</taxon>
        <taxon>Plakobranchidae</taxon>
        <taxon>Plakobranchus</taxon>
    </lineage>
</organism>
<dbReference type="EMBL" id="BLXT01006199">
    <property type="protein sequence ID" value="GFO29752.1"/>
    <property type="molecule type" value="Genomic_DNA"/>
</dbReference>
<keyword evidence="2" id="KW-1185">Reference proteome</keyword>
<dbReference type="AlphaFoldDB" id="A0AAV4CEI6"/>
<gene>
    <name evidence="1" type="ORF">PoB_005625700</name>
</gene>
<evidence type="ECO:0000313" key="1">
    <source>
        <dbReference type="EMBL" id="GFO29752.1"/>
    </source>
</evidence>
<protein>
    <submittedName>
        <fullName evidence="1">Uncharacterized protein</fullName>
    </submittedName>
</protein>
<dbReference type="Proteomes" id="UP000735302">
    <property type="component" value="Unassembled WGS sequence"/>
</dbReference>
<accession>A0AAV4CEI6</accession>
<comment type="caution">
    <text evidence="1">The sequence shown here is derived from an EMBL/GenBank/DDBJ whole genome shotgun (WGS) entry which is preliminary data.</text>
</comment>
<reference evidence="1 2" key="1">
    <citation type="journal article" date="2021" name="Elife">
        <title>Chloroplast acquisition without the gene transfer in kleptoplastic sea slugs, Plakobranchus ocellatus.</title>
        <authorList>
            <person name="Maeda T."/>
            <person name="Takahashi S."/>
            <person name="Yoshida T."/>
            <person name="Shimamura S."/>
            <person name="Takaki Y."/>
            <person name="Nagai Y."/>
            <person name="Toyoda A."/>
            <person name="Suzuki Y."/>
            <person name="Arimoto A."/>
            <person name="Ishii H."/>
            <person name="Satoh N."/>
            <person name="Nishiyama T."/>
            <person name="Hasebe M."/>
            <person name="Maruyama T."/>
            <person name="Minagawa J."/>
            <person name="Obokata J."/>
            <person name="Shigenobu S."/>
        </authorList>
    </citation>
    <scope>NUCLEOTIDE SEQUENCE [LARGE SCALE GENOMIC DNA]</scope>
</reference>
<proteinExistence type="predicted"/>
<sequence>MNHSKTPDFFCGSISAPFLPPLPNSLSWPVPGLPLLATAMPVKSSTTHSECLAVKTVVRPEFGPGITRRISRLEYFPFVPDCLIVSPVSLYKQSSAQWEVRGY</sequence>
<evidence type="ECO:0000313" key="2">
    <source>
        <dbReference type="Proteomes" id="UP000735302"/>
    </source>
</evidence>